<dbReference type="AlphaFoldDB" id="A0ABC8WIV1"/>
<evidence type="ECO:0000313" key="3">
    <source>
        <dbReference type="Proteomes" id="UP001497457"/>
    </source>
</evidence>
<reference evidence="3" key="1">
    <citation type="submission" date="2024-06" db="EMBL/GenBank/DDBJ databases">
        <authorList>
            <person name="Ryan C."/>
        </authorList>
    </citation>
    <scope>NUCLEOTIDE SEQUENCE [LARGE SCALE GENOMIC DNA]</scope>
</reference>
<dbReference type="Proteomes" id="UP001497457">
    <property type="component" value="Chromosome 12b"/>
</dbReference>
<protein>
    <submittedName>
        <fullName evidence="2">Uncharacterized protein</fullName>
    </submittedName>
</protein>
<evidence type="ECO:0000256" key="1">
    <source>
        <dbReference type="SAM" id="MobiDB-lite"/>
    </source>
</evidence>
<accession>A0ABC8WIV1</accession>
<organism evidence="2 3">
    <name type="scientific">Urochloa decumbens</name>
    <dbReference type="NCBI Taxonomy" id="240449"/>
    <lineage>
        <taxon>Eukaryota</taxon>
        <taxon>Viridiplantae</taxon>
        <taxon>Streptophyta</taxon>
        <taxon>Embryophyta</taxon>
        <taxon>Tracheophyta</taxon>
        <taxon>Spermatophyta</taxon>
        <taxon>Magnoliopsida</taxon>
        <taxon>Liliopsida</taxon>
        <taxon>Poales</taxon>
        <taxon>Poaceae</taxon>
        <taxon>PACMAD clade</taxon>
        <taxon>Panicoideae</taxon>
        <taxon>Panicodae</taxon>
        <taxon>Paniceae</taxon>
        <taxon>Melinidinae</taxon>
        <taxon>Urochloa</taxon>
    </lineage>
</organism>
<feature type="compositionally biased region" description="Low complexity" evidence="1">
    <location>
        <begin position="41"/>
        <end position="54"/>
    </location>
</feature>
<evidence type="ECO:0000313" key="2">
    <source>
        <dbReference type="EMBL" id="CAL4910438.1"/>
    </source>
</evidence>
<gene>
    <name evidence="2" type="ORF">URODEC1_LOCUS14357</name>
</gene>
<feature type="region of interest" description="Disordered" evidence="1">
    <location>
        <begin position="26"/>
        <end position="71"/>
    </location>
</feature>
<reference evidence="2 3" key="2">
    <citation type="submission" date="2024-10" db="EMBL/GenBank/DDBJ databases">
        <authorList>
            <person name="Ryan C."/>
        </authorList>
    </citation>
    <scope>NUCLEOTIDE SEQUENCE [LARGE SCALE GENOMIC DNA]</scope>
</reference>
<proteinExistence type="predicted"/>
<keyword evidence="3" id="KW-1185">Reference proteome</keyword>
<dbReference type="EMBL" id="OZ075122">
    <property type="protein sequence ID" value="CAL4910438.1"/>
    <property type="molecule type" value="Genomic_DNA"/>
</dbReference>
<name>A0ABC8WIV1_9POAL</name>
<sequence length="94" mass="10034">MGRSSGKKRAAVLGFLGLRDEQASAWQRSQQHLQQRHGGTAAASDAPLARAAPPTSSCYGGGSDDDVDRRASEFIDRVHRRMLGGDAAPWPESS</sequence>